<dbReference type="RefSeq" id="WP_131330478.1">
    <property type="nucleotide sequence ID" value="NZ_CP044016.1"/>
</dbReference>
<keyword evidence="2" id="KW-0645">Protease</keyword>
<name>A0A5P2G246_9BACT</name>
<evidence type="ECO:0000259" key="8">
    <source>
        <dbReference type="Pfam" id="PF04389"/>
    </source>
</evidence>
<dbReference type="GO" id="GO:0008235">
    <property type="term" value="F:metalloexopeptidase activity"/>
    <property type="evidence" value="ECO:0007669"/>
    <property type="project" value="InterPro"/>
</dbReference>
<evidence type="ECO:0000256" key="7">
    <source>
        <dbReference type="SAM" id="SignalP"/>
    </source>
</evidence>
<keyword evidence="4 7" id="KW-0732">Signal</keyword>
<evidence type="ECO:0000256" key="5">
    <source>
        <dbReference type="ARBA" id="ARBA00022801"/>
    </source>
</evidence>
<dbReference type="GO" id="GO:0006508">
    <property type="term" value="P:proteolysis"/>
    <property type="evidence" value="ECO:0007669"/>
    <property type="project" value="UniProtKB-KW"/>
</dbReference>
<dbReference type="Gene3D" id="3.40.630.10">
    <property type="entry name" value="Zn peptidases"/>
    <property type="match status" value="1"/>
</dbReference>
<feature type="chain" id="PRO_5024270140" evidence="7">
    <location>
        <begin position="20"/>
        <end position="539"/>
    </location>
</feature>
<keyword evidence="6" id="KW-0862">Zinc</keyword>
<feature type="domain" description="Peptidase M28" evidence="8">
    <location>
        <begin position="295"/>
        <end position="507"/>
    </location>
</feature>
<reference evidence="9 10" key="1">
    <citation type="submission" date="2019-09" db="EMBL/GenBank/DDBJ databases">
        <title>Complete genome sequence of Arachidicoccus sp. B3-10 isolated from apple orchard soil.</title>
        <authorList>
            <person name="Kim H.S."/>
            <person name="Han K.-I."/>
            <person name="Suh M.K."/>
            <person name="Lee K.C."/>
            <person name="Eom M.K."/>
            <person name="Kim J.-S."/>
            <person name="Kang S.W."/>
            <person name="Sin Y."/>
            <person name="Lee J.-S."/>
        </authorList>
    </citation>
    <scope>NUCLEOTIDE SEQUENCE [LARGE SCALE GENOMIC DNA]</scope>
    <source>
        <strain evidence="9 10">B3-10</strain>
    </source>
</reference>
<keyword evidence="10" id="KW-1185">Reference proteome</keyword>
<accession>A0A5P2G246</accession>
<gene>
    <name evidence="9" type="ORF">E0W69_012970</name>
</gene>
<evidence type="ECO:0000256" key="2">
    <source>
        <dbReference type="ARBA" id="ARBA00022670"/>
    </source>
</evidence>
<dbReference type="KEGG" id="arac:E0W69_012970"/>
<dbReference type="InterPro" id="IPR007484">
    <property type="entry name" value="Peptidase_M28"/>
</dbReference>
<proteinExistence type="predicted"/>
<evidence type="ECO:0000256" key="3">
    <source>
        <dbReference type="ARBA" id="ARBA00022723"/>
    </source>
</evidence>
<dbReference type="GO" id="GO:0004177">
    <property type="term" value="F:aminopeptidase activity"/>
    <property type="evidence" value="ECO:0007669"/>
    <property type="project" value="UniProtKB-KW"/>
</dbReference>
<dbReference type="InterPro" id="IPR045175">
    <property type="entry name" value="M28_fam"/>
</dbReference>
<dbReference type="CDD" id="cd04821">
    <property type="entry name" value="PA_M28_1_2"/>
    <property type="match status" value="1"/>
</dbReference>
<keyword evidence="1" id="KW-0031">Aminopeptidase</keyword>
<dbReference type="OrthoDB" id="9764939at2"/>
<dbReference type="Proteomes" id="UP000292424">
    <property type="component" value="Chromosome"/>
</dbReference>
<dbReference type="PANTHER" id="PTHR12147">
    <property type="entry name" value="METALLOPEPTIDASE M28 FAMILY MEMBER"/>
    <property type="match status" value="1"/>
</dbReference>
<evidence type="ECO:0000256" key="6">
    <source>
        <dbReference type="ARBA" id="ARBA00022833"/>
    </source>
</evidence>
<evidence type="ECO:0000313" key="9">
    <source>
        <dbReference type="EMBL" id="QES89535.1"/>
    </source>
</evidence>
<keyword evidence="3" id="KW-0479">Metal-binding</keyword>
<dbReference type="InterPro" id="IPR046450">
    <property type="entry name" value="PA_dom_sf"/>
</dbReference>
<dbReference type="Gene3D" id="3.50.30.30">
    <property type="match status" value="1"/>
</dbReference>
<evidence type="ECO:0000313" key="10">
    <source>
        <dbReference type="Proteomes" id="UP000292424"/>
    </source>
</evidence>
<dbReference type="SUPFAM" id="SSF52025">
    <property type="entry name" value="PA domain"/>
    <property type="match status" value="1"/>
</dbReference>
<keyword evidence="5" id="KW-0378">Hydrolase</keyword>
<dbReference type="EMBL" id="CP044016">
    <property type="protein sequence ID" value="QES89535.1"/>
    <property type="molecule type" value="Genomic_DNA"/>
</dbReference>
<dbReference type="SUPFAM" id="SSF53187">
    <property type="entry name" value="Zn-dependent exopeptidases"/>
    <property type="match status" value="1"/>
</dbReference>
<evidence type="ECO:0000256" key="4">
    <source>
        <dbReference type="ARBA" id="ARBA00022729"/>
    </source>
</evidence>
<protein>
    <submittedName>
        <fullName evidence="9">M28 family peptidase</fullName>
    </submittedName>
</protein>
<dbReference type="Pfam" id="PF04389">
    <property type="entry name" value="Peptidase_M28"/>
    <property type="match status" value="1"/>
</dbReference>
<sequence length="539" mass="60589">MKKILFTIFTIIVHTLALAQHQDDYQFSSKEEICYRKDISMLASDSFKGRKPFTEGELLTTSYLASRFKSIGLIPCNKKSYFQKVPMVELSGSFQSNGMIVKGKEQSLFLQNLTDIVGGTRRVEKEVKINNASIVFAGFGIDAPEYGWNDYKGIDVKGKIVIVMINDPGYYDNSLFRGKDMTYYGRWTYKFEEAARKGALGVLIVHETKPAAYDWSVVRSSWSKSKLYLNSSENNKRCAIEGWISESTAKKLFAMSGINWGTFEQAHTKSSTAISFPLVLNGTLNNKIKKSISTNVIGVLPGTIKKDEYIIYTGHWDHFGVGEAIDGDSIYNGAADNASGTAGLLTLAEKFKSAGMNERTVIFLSVTGEEAGLLGSEYYCTHPIFPLKKTVVDINMDVLQPFGKMKDIFVIGKGMSDVDKYADSAAIYFHRDVKAVPDPSNGWYYRSDHFSFAKVGVPTLYTEGGINSLQYGEVWGMKKNEDYVKYNYHKPSDNYSADWDISGTMDDLSFIYYVGKKLANTNVFPRWNEGIMFKRVREK</sequence>
<organism evidence="9 10">
    <name type="scientific">Rhizosphaericola mali</name>
    <dbReference type="NCBI Taxonomy" id="2545455"/>
    <lineage>
        <taxon>Bacteria</taxon>
        <taxon>Pseudomonadati</taxon>
        <taxon>Bacteroidota</taxon>
        <taxon>Chitinophagia</taxon>
        <taxon>Chitinophagales</taxon>
        <taxon>Chitinophagaceae</taxon>
        <taxon>Rhizosphaericola</taxon>
    </lineage>
</organism>
<feature type="signal peptide" evidence="7">
    <location>
        <begin position="1"/>
        <end position="19"/>
    </location>
</feature>
<evidence type="ECO:0000256" key="1">
    <source>
        <dbReference type="ARBA" id="ARBA00022438"/>
    </source>
</evidence>
<dbReference type="GO" id="GO:0046872">
    <property type="term" value="F:metal ion binding"/>
    <property type="evidence" value="ECO:0007669"/>
    <property type="project" value="UniProtKB-KW"/>
</dbReference>
<dbReference type="PANTHER" id="PTHR12147:SF56">
    <property type="entry name" value="AMINOPEPTIDASE YDR415C-RELATED"/>
    <property type="match status" value="1"/>
</dbReference>
<dbReference type="AlphaFoldDB" id="A0A5P2G246"/>